<comment type="caution">
    <text evidence="1">The sequence shown here is derived from an EMBL/GenBank/DDBJ whole genome shotgun (WGS) entry which is preliminary data.</text>
</comment>
<accession>A0ABR1BGZ8</accession>
<name>A0ABR1BGZ8_POLSC</name>
<evidence type="ECO:0000313" key="2">
    <source>
        <dbReference type="Proteomes" id="UP001359485"/>
    </source>
</evidence>
<dbReference type="Proteomes" id="UP001359485">
    <property type="component" value="Unassembled WGS sequence"/>
</dbReference>
<keyword evidence="2" id="KW-1185">Reference proteome</keyword>
<protein>
    <submittedName>
        <fullName evidence="1">Uncharacterized protein</fullName>
    </submittedName>
</protein>
<gene>
    <name evidence="1" type="ORF">RUM44_013655</name>
</gene>
<proteinExistence type="predicted"/>
<organism evidence="1 2">
    <name type="scientific">Polyplax serrata</name>
    <name type="common">Common mouse louse</name>
    <dbReference type="NCBI Taxonomy" id="468196"/>
    <lineage>
        <taxon>Eukaryota</taxon>
        <taxon>Metazoa</taxon>
        <taxon>Ecdysozoa</taxon>
        <taxon>Arthropoda</taxon>
        <taxon>Hexapoda</taxon>
        <taxon>Insecta</taxon>
        <taxon>Pterygota</taxon>
        <taxon>Neoptera</taxon>
        <taxon>Paraneoptera</taxon>
        <taxon>Psocodea</taxon>
        <taxon>Troctomorpha</taxon>
        <taxon>Phthiraptera</taxon>
        <taxon>Anoplura</taxon>
        <taxon>Polyplacidae</taxon>
        <taxon>Polyplax</taxon>
    </lineage>
</organism>
<reference evidence="1 2" key="1">
    <citation type="submission" date="2023-09" db="EMBL/GenBank/DDBJ databases">
        <title>Genomes of two closely related lineages of the louse Polyplax serrata with different host specificities.</title>
        <authorList>
            <person name="Martinu J."/>
            <person name="Tarabai H."/>
            <person name="Stefka J."/>
            <person name="Hypsa V."/>
        </authorList>
    </citation>
    <scope>NUCLEOTIDE SEQUENCE [LARGE SCALE GENOMIC DNA]</scope>
    <source>
        <strain evidence="1">98ZLc_SE</strain>
    </source>
</reference>
<dbReference type="EMBL" id="JAWJWF010000001">
    <property type="protein sequence ID" value="KAK6641935.1"/>
    <property type="molecule type" value="Genomic_DNA"/>
</dbReference>
<sequence>MAEREGPFQYLNETDGHPETVVHCLTIALIGQELRMKREREREREVEEEEAGKISDSVAAVSSSLSSAVGVSCDAAFWKFEMPNCVYACLCTTNKQKGRRNLSKDGKAKGGFDRAYVEQARRTARKRASGRNCLRQFLFSASAENCFPVVVLINKEFKEPLCEALEGRKRFFHFFLRKYDVKITFSFSGSEPPPEPPPLLRASFLLIMCNPIFHRSTVVSKENNAEISLYNISLALPTSTKPEYPVAYHFVKPATNKIFTSH</sequence>
<evidence type="ECO:0000313" key="1">
    <source>
        <dbReference type="EMBL" id="KAK6641935.1"/>
    </source>
</evidence>